<dbReference type="InterPro" id="IPR010259">
    <property type="entry name" value="S8pro/Inhibitor_I9"/>
</dbReference>
<feature type="active site" description="Charge relay system" evidence="6">
    <location>
        <position position="346"/>
    </location>
</feature>
<dbReference type="VEuPathDB" id="FungiDB:DFL_001358"/>
<dbReference type="GO" id="GO:0006508">
    <property type="term" value="P:proteolysis"/>
    <property type="evidence" value="ECO:0007669"/>
    <property type="project" value="UniProtKB-KW"/>
</dbReference>
<dbReference type="Pfam" id="PF00082">
    <property type="entry name" value="Peptidase_S8"/>
    <property type="match status" value="1"/>
</dbReference>
<feature type="region of interest" description="Disordered" evidence="8">
    <location>
        <begin position="1"/>
        <end position="26"/>
    </location>
</feature>
<dbReference type="PROSITE" id="PS51892">
    <property type="entry name" value="SUBTILASE"/>
    <property type="match status" value="1"/>
</dbReference>
<feature type="active site" description="Charge relay system" evidence="6">
    <location>
        <position position="157"/>
    </location>
</feature>
<dbReference type="InterPro" id="IPR023827">
    <property type="entry name" value="Peptidase_S8_Asp-AS"/>
</dbReference>
<organism evidence="11 12">
    <name type="scientific">Arthrobotrys flagrans</name>
    <name type="common">Nematode-trapping fungus</name>
    <name type="synonym">Trichothecium flagrans</name>
    <dbReference type="NCBI Taxonomy" id="97331"/>
    <lineage>
        <taxon>Eukaryota</taxon>
        <taxon>Fungi</taxon>
        <taxon>Dikarya</taxon>
        <taxon>Ascomycota</taxon>
        <taxon>Pezizomycotina</taxon>
        <taxon>Orbiliomycetes</taxon>
        <taxon>Orbiliales</taxon>
        <taxon>Orbiliaceae</taxon>
        <taxon>Arthrobotrys</taxon>
    </lineage>
</organism>
<dbReference type="EMBL" id="SAEB01000001">
    <property type="protein sequence ID" value="RVD90392.1"/>
    <property type="molecule type" value="Genomic_DNA"/>
</dbReference>
<dbReference type="FunFam" id="3.40.50.200:FF:000007">
    <property type="entry name" value="Subtilisin-like serine protease"/>
    <property type="match status" value="1"/>
</dbReference>
<reference evidence="11 12" key="1">
    <citation type="submission" date="2019-01" db="EMBL/GenBank/DDBJ databases">
        <title>Intercellular communication is required for trap formation in the nematode-trapping fungus Duddingtonia flagrans.</title>
        <authorList>
            <person name="Youssar L."/>
            <person name="Wernet V."/>
            <person name="Hensel N."/>
            <person name="Hildebrandt H.-G."/>
            <person name="Fischer R."/>
        </authorList>
    </citation>
    <scope>NUCLEOTIDE SEQUENCE [LARGE SCALE GENOMIC DNA]</scope>
    <source>
        <strain evidence="11 12">CBS H-5679</strain>
    </source>
</reference>
<evidence type="ECO:0000256" key="3">
    <source>
        <dbReference type="ARBA" id="ARBA00022729"/>
    </source>
</evidence>
<comment type="caution">
    <text evidence="11">The sequence shown here is derived from an EMBL/GenBank/DDBJ whole genome shotgun (WGS) entry which is preliminary data.</text>
</comment>
<dbReference type="Gene3D" id="3.40.50.200">
    <property type="entry name" value="Peptidase S8/S53 domain"/>
    <property type="match status" value="1"/>
</dbReference>
<feature type="domain" description="Peptidase S8/S53" evidence="9">
    <location>
        <begin position="155"/>
        <end position="363"/>
    </location>
</feature>
<dbReference type="InterPro" id="IPR034193">
    <property type="entry name" value="PCSK9_ProteinaseK-like"/>
</dbReference>
<dbReference type="AlphaFoldDB" id="A0A437AGW3"/>
<evidence type="ECO:0000256" key="7">
    <source>
        <dbReference type="RuleBase" id="RU003355"/>
    </source>
</evidence>
<name>A0A437AGW3_ARTFL</name>
<keyword evidence="4 6" id="KW-0378">Hydrolase</keyword>
<keyword evidence="3" id="KW-0732">Signal</keyword>
<dbReference type="InterPro" id="IPR037045">
    <property type="entry name" value="S8pro/Inhibitor_I9_sf"/>
</dbReference>
<evidence type="ECO:0000256" key="8">
    <source>
        <dbReference type="SAM" id="MobiDB-lite"/>
    </source>
</evidence>
<proteinExistence type="inferred from homology"/>
<dbReference type="RefSeq" id="XP_067495936.1">
    <property type="nucleotide sequence ID" value="XM_067629967.1"/>
</dbReference>
<gene>
    <name evidence="11" type="ORF">DFL_001358</name>
</gene>
<dbReference type="Proteomes" id="UP000283090">
    <property type="component" value="Unassembled WGS sequence"/>
</dbReference>
<dbReference type="PRINTS" id="PR00723">
    <property type="entry name" value="SUBTILISIN"/>
</dbReference>
<dbReference type="InterPro" id="IPR015500">
    <property type="entry name" value="Peptidase_S8_subtilisin-rel"/>
</dbReference>
<dbReference type="GO" id="GO:0004252">
    <property type="term" value="F:serine-type endopeptidase activity"/>
    <property type="evidence" value="ECO:0007669"/>
    <property type="project" value="UniProtKB-UniRule"/>
</dbReference>
<dbReference type="PROSITE" id="PS00138">
    <property type="entry name" value="SUBTILASE_SER"/>
    <property type="match status" value="1"/>
</dbReference>
<evidence type="ECO:0000256" key="5">
    <source>
        <dbReference type="ARBA" id="ARBA00022825"/>
    </source>
</evidence>
<feature type="domain" description="Inhibitor I9" evidence="10">
    <location>
        <begin position="28"/>
        <end position="112"/>
    </location>
</feature>
<dbReference type="InterPro" id="IPR022398">
    <property type="entry name" value="Peptidase_S8_His-AS"/>
</dbReference>
<dbReference type="PROSITE" id="PS00137">
    <property type="entry name" value="SUBTILASE_HIS"/>
    <property type="match status" value="1"/>
</dbReference>
<dbReference type="GeneID" id="93583669"/>
<dbReference type="PANTHER" id="PTHR43806">
    <property type="entry name" value="PEPTIDASE S8"/>
    <property type="match status" value="1"/>
</dbReference>
<keyword evidence="5 6" id="KW-0720">Serine protease</keyword>
<evidence type="ECO:0000256" key="4">
    <source>
        <dbReference type="ARBA" id="ARBA00022801"/>
    </source>
</evidence>
<keyword evidence="2 6" id="KW-0645">Protease</keyword>
<evidence type="ECO:0000256" key="6">
    <source>
        <dbReference type="PROSITE-ProRule" id="PRU01240"/>
    </source>
</evidence>
<dbReference type="SUPFAM" id="SSF52743">
    <property type="entry name" value="Subtilisin-like"/>
    <property type="match status" value="1"/>
</dbReference>
<dbReference type="InterPro" id="IPR036852">
    <property type="entry name" value="Peptidase_S8/S53_dom_sf"/>
</dbReference>
<evidence type="ECO:0000256" key="1">
    <source>
        <dbReference type="ARBA" id="ARBA00011073"/>
    </source>
</evidence>
<dbReference type="CDD" id="cd04077">
    <property type="entry name" value="Peptidases_S8_PCSK9_ProteinaseK_like"/>
    <property type="match status" value="1"/>
</dbReference>
<evidence type="ECO:0000313" key="12">
    <source>
        <dbReference type="Proteomes" id="UP000283090"/>
    </source>
</evidence>
<dbReference type="PROSITE" id="PS00136">
    <property type="entry name" value="SUBTILASE_ASP"/>
    <property type="match status" value="1"/>
</dbReference>
<dbReference type="InterPro" id="IPR023828">
    <property type="entry name" value="Peptidase_S8_Ser-AS"/>
</dbReference>
<evidence type="ECO:0000259" key="10">
    <source>
        <dbReference type="Pfam" id="PF05922"/>
    </source>
</evidence>
<feature type="active site" description="Charge relay system" evidence="6">
    <location>
        <position position="189"/>
    </location>
</feature>
<evidence type="ECO:0000313" key="11">
    <source>
        <dbReference type="EMBL" id="RVD90392.1"/>
    </source>
</evidence>
<dbReference type="InterPro" id="IPR000209">
    <property type="entry name" value="Peptidase_S8/S53_dom"/>
</dbReference>
<feature type="compositionally biased region" description="Pro residues" evidence="8">
    <location>
        <begin position="1"/>
        <end position="17"/>
    </location>
</feature>
<dbReference type="PANTHER" id="PTHR43806:SF58">
    <property type="entry name" value="ALKALINE PROTEASE 1-RELATED"/>
    <property type="match status" value="1"/>
</dbReference>
<evidence type="ECO:0000256" key="2">
    <source>
        <dbReference type="ARBA" id="ARBA00022670"/>
    </source>
</evidence>
<dbReference type="GO" id="GO:0005576">
    <property type="term" value="C:extracellular region"/>
    <property type="evidence" value="ECO:0007669"/>
    <property type="project" value="UniProtKB-ARBA"/>
</dbReference>
<dbReference type="SUPFAM" id="SSF54897">
    <property type="entry name" value="Protease propeptides/inhibitors"/>
    <property type="match status" value="1"/>
</dbReference>
<keyword evidence="12" id="KW-1185">Reference proteome</keyword>
<evidence type="ECO:0008006" key="13">
    <source>
        <dbReference type="Google" id="ProtNLM"/>
    </source>
</evidence>
<dbReference type="Gene3D" id="3.30.70.80">
    <property type="entry name" value="Peptidase S8 propeptide/proteinase inhibitor I9"/>
    <property type="match status" value="1"/>
</dbReference>
<dbReference type="Pfam" id="PF05922">
    <property type="entry name" value="Inhibitor_I9"/>
    <property type="match status" value="1"/>
</dbReference>
<sequence length="425" mass="45741">MYSCIPPSPNPRRPNPQSPSTDSSPDKKFIVVLKDTINTNQLKNHTQWAAKIHARNLQKRQSIGLPIERHVSGVERTFDVNRFKAYAGSFDDETLREIQENNDVAYVEQEQDAYTEGTISQFPATWGISELSNRASNSSTYYYDSSAGEGMYAYIIDSGINFSHEEFEGRAELGYNALKGLDNTDTSGHGTHVSGTVAGKTYGVAKKARLVNVKVFQGRKTSIIDIFDGFNWAVQDIIEKNRTNVAVINMSLTTKTSKAFNAMVGSAYEKGILSVVAAGLQKIVSASLYSPASANTSITVGAASRSHVRGSYSNWGPSVNLFAPGTGITSAGIANDTAVRVLTGTSMASPHVAGLICYIRAAEGLADAKDVVDRMLELGQKGVLNGTTLNENPNLLAFNGIELDTGYPGPELVGGITIIIRVVLT</sequence>
<dbReference type="InterPro" id="IPR050131">
    <property type="entry name" value="Peptidase_S8_subtilisin-like"/>
</dbReference>
<accession>A0A437AGW3</accession>
<dbReference type="STRING" id="97331.A0A437AGW3"/>
<protein>
    <recommendedName>
        <fullName evidence="13">Peptidase S8/S53 domain-containing protein</fullName>
    </recommendedName>
</protein>
<dbReference type="OrthoDB" id="206201at2759"/>
<comment type="similarity">
    <text evidence="1 6 7">Belongs to the peptidase S8 family.</text>
</comment>
<evidence type="ECO:0000259" key="9">
    <source>
        <dbReference type="Pfam" id="PF00082"/>
    </source>
</evidence>